<protein>
    <submittedName>
        <fullName evidence="1">Uncharacterized protein</fullName>
    </submittedName>
</protein>
<sequence length="81" mass="8960">DSTHMRGRQGASQRCENHAHASKHVATTLNICKARHMLRRMCVACKAHASTHVRGFHDVWKNLASHAYACCPAHMRGSAKG</sequence>
<evidence type="ECO:0000313" key="1">
    <source>
        <dbReference type="EMBL" id="MED6128372.1"/>
    </source>
</evidence>
<gene>
    <name evidence="1" type="ORF">PIB30_097062</name>
</gene>
<evidence type="ECO:0000313" key="2">
    <source>
        <dbReference type="Proteomes" id="UP001341840"/>
    </source>
</evidence>
<reference evidence="1 2" key="1">
    <citation type="journal article" date="2023" name="Plants (Basel)">
        <title>Bridging the Gap: Combining Genomics and Transcriptomics Approaches to Understand Stylosanthes scabra, an Orphan Legume from the Brazilian Caatinga.</title>
        <authorList>
            <person name="Ferreira-Neto J.R.C."/>
            <person name="da Silva M.D."/>
            <person name="Binneck E."/>
            <person name="de Melo N.F."/>
            <person name="da Silva R.H."/>
            <person name="de Melo A.L.T.M."/>
            <person name="Pandolfi V."/>
            <person name="Bustamante F.O."/>
            <person name="Brasileiro-Vidal A.C."/>
            <person name="Benko-Iseppon A.M."/>
        </authorList>
    </citation>
    <scope>NUCLEOTIDE SEQUENCE [LARGE SCALE GENOMIC DNA]</scope>
    <source>
        <tissue evidence="1">Leaves</tissue>
    </source>
</reference>
<comment type="caution">
    <text evidence="1">The sequence shown here is derived from an EMBL/GenBank/DDBJ whole genome shotgun (WGS) entry which is preliminary data.</text>
</comment>
<accession>A0ABU6RWI3</accession>
<organism evidence="1 2">
    <name type="scientific">Stylosanthes scabra</name>
    <dbReference type="NCBI Taxonomy" id="79078"/>
    <lineage>
        <taxon>Eukaryota</taxon>
        <taxon>Viridiplantae</taxon>
        <taxon>Streptophyta</taxon>
        <taxon>Embryophyta</taxon>
        <taxon>Tracheophyta</taxon>
        <taxon>Spermatophyta</taxon>
        <taxon>Magnoliopsida</taxon>
        <taxon>eudicotyledons</taxon>
        <taxon>Gunneridae</taxon>
        <taxon>Pentapetalae</taxon>
        <taxon>rosids</taxon>
        <taxon>fabids</taxon>
        <taxon>Fabales</taxon>
        <taxon>Fabaceae</taxon>
        <taxon>Papilionoideae</taxon>
        <taxon>50 kb inversion clade</taxon>
        <taxon>dalbergioids sensu lato</taxon>
        <taxon>Dalbergieae</taxon>
        <taxon>Pterocarpus clade</taxon>
        <taxon>Stylosanthes</taxon>
    </lineage>
</organism>
<name>A0ABU6RWI3_9FABA</name>
<dbReference type="EMBL" id="JASCZI010032563">
    <property type="protein sequence ID" value="MED6128372.1"/>
    <property type="molecule type" value="Genomic_DNA"/>
</dbReference>
<proteinExistence type="predicted"/>
<dbReference type="Proteomes" id="UP001341840">
    <property type="component" value="Unassembled WGS sequence"/>
</dbReference>
<feature type="non-terminal residue" evidence="1">
    <location>
        <position position="1"/>
    </location>
</feature>
<keyword evidence="2" id="KW-1185">Reference proteome</keyword>